<dbReference type="WBParaSite" id="mrna-Wban_06071">
    <property type="protein sequence ID" value="mrna-Wban_06071"/>
    <property type="gene ID" value="Wban_06071"/>
</dbReference>
<reference evidence="3" key="3">
    <citation type="submission" date="2024-02" db="UniProtKB">
        <authorList>
            <consortium name="WormBaseParasite"/>
        </authorList>
    </citation>
    <scope>IDENTIFICATION</scope>
    <source>
        <strain evidence="3">pt0022</strain>
    </source>
</reference>
<evidence type="ECO:0000313" key="3">
    <source>
        <dbReference type="WBParaSite" id="mrna-Wban_06071"/>
    </source>
</evidence>
<evidence type="ECO:0000256" key="1">
    <source>
        <dbReference type="SAM" id="MobiDB-lite"/>
    </source>
</evidence>
<feature type="compositionally biased region" description="Basic and acidic residues" evidence="1">
    <location>
        <begin position="22"/>
        <end position="37"/>
    </location>
</feature>
<organism evidence="2 3">
    <name type="scientific">Wuchereria bancrofti</name>
    <dbReference type="NCBI Taxonomy" id="6293"/>
    <lineage>
        <taxon>Eukaryota</taxon>
        <taxon>Metazoa</taxon>
        <taxon>Ecdysozoa</taxon>
        <taxon>Nematoda</taxon>
        <taxon>Chromadorea</taxon>
        <taxon>Rhabditida</taxon>
        <taxon>Spirurina</taxon>
        <taxon>Spiruromorpha</taxon>
        <taxon>Filarioidea</taxon>
        <taxon>Onchocercidae</taxon>
        <taxon>Wuchereria</taxon>
    </lineage>
</organism>
<feature type="compositionally biased region" description="Basic and acidic residues" evidence="1">
    <location>
        <begin position="1"/>
        <end position="15"/>
    </location>
</feature>
<dbReference type="Proteomes" id="UP000093561">
    <property type="component" value="Unassembled WGS sequence"/>
</dbReference>
<accession>A0AAF5PV54</accession>
<protein>
    <submittedName>
        <fullName evidence="3">Uncharacterized protein</fullName>
    </submittedName>
</protein>
<sequence length="141" mass="16513">MFKIKSDRDTGKEYSKSASQNVDEKIIRESQECDKSQGSRNINAECDKGQSSRNTNDDVNGSIHLKRQNVPHRQERFEEMIRRKKYERKHFLGPIATEKFTANTSSEKENLNELEFDVTQWENTLWMKGNERSKLSPCNLI</sequence>
<reference evidence="2" key="2">
    <citation type="journal article" date="2016" name="Mol. Ecol.">
        <title>Population genomics of the filarial nematode parasite Wuchereria bancrofti from mosquitoes.</title>
        <authorList>
            <person name="Small S.T."/>
            <person name="Reimer L.J."/>
            <person name="Tisch D.J."/>
            <person name="King C.L."/>
            <person name="Christensen B.M."/>
            <person name="Siba P.M."/>
            <person name="Kazura J.W."/>
            <person name="Serre D."/>
            <person name="Zimmerman P.A."/>
        </authorList>
    </citation>
    <scope>NUCLEOTIDE SEQUENCE</scope>
    <source>
        <strain evidence="2">pt0022</strain>
    </source>
</reference>
<evidence type="ECO:0000313" key="2">
    <source>
        <dbReference type="Proteomes" id="UP000093561"/>
    </source>
</evidence>
<proteinExistence type="predicted"/>
<dbReference type="AlphaFoldDB" id="A0AAF5PV54"/>
<name>A0AAF5PV54_WUCBA</name>
<reference evidence="2" key="1">
    <citation type="submission" date="2015-03" db="EMBL/GenBank/DDBJ databases">
        <title>Wuchereria bancrofti Genome Sequencing Papua New Guinea Strain.</title>
        <authorList>
            <person name="Small S.T."/>
            <person name="Serre D."/>
            <person name="Zimmerman P.A."/>
        </authorList>
    </citation>
    <scope>NUCLEOTIDE SEQUENCE [LARGE SCALE GENOMIC DNA]</scope>
    <source>
        <strain evidence="2">pt0022</strain>
    </source>
</reference>
<feature type="region of interest" description="Disordered" evidence="1">
    <location>
        <begin position="1"/>
        <end position="73"/>
    </location>
</feature>